<evidence type="ECO:0000313" key="1">
    <source>
        <dbReference type="EMBL" id="QEO18776.1"/>
    </source>
</evidence>
<protein>
    <submittedName>
        <fullName evidence="1">Uncharacterized protein</fullName>
    </submittedName>
</protein>
<dbReference type="RefSeq" id="WP_149280433.1">
    <property type="nucleotide sequence ID" value="NZ_CP043507.1"/>
</dbReference>
<dbReference type="AlphaFoldDB" id="A0A5C1YR07"/>
<gene>
    <name evidence="1" type="ORF">FLP30_12900</name>
</gene>
<keyword evidence="2" id="KW-1185">Reference proteome</keyword>
<dbReference type="KEGG" id="acek:FLP30_12900"/>
<dbReference type="EMBL" id="CP043507">
    <property type="protein sequence ID" value="QEO18776.1"/>
    <property type="molecule type" value="Genomic_DNA"/>
</dbReference>
<evidence type="ECO:0000313" key="2">
    <source>
        <dbReference type="Proteomes" id="UP000324536"/>
    </source>
</evidence>
<organism evidence="1 2">
    <name type="scientific">Acetobacter vaccinii</name>
    <dbReference type="NCBI Taxonomy" id="2592655"/>
    <lineage>
        <taxon>Bacteria</taxon>
        <taxon>Pseudomonadati</taxon>
        <taxon>Pseudomonadota</taxon>
        <taxon>Alphaproteobacteria</taxon>
        <taxon>Acetobacterales</taxon>
        <taxon>Acetobacteraceae</taxon>
        <taxon>Acetobacter</taxon>
    </lineage>
</organism>
<geneLocation type="plasmid" evidence="1">
    <name>unnamed1</name>
</geneLocation>
<reference evidence="1 2" key="1">
    <citation type="submission" date="2019-09" db="EMBL/GenBank/DDBJ databases">
        <title>Genome sequencing of strain KACC 21233.</title>
        <authorList>
            <person name="Heo J."/>
            <person name="Kim S.-J."/>
            <person name="Kim J.-S."/>
            <person name="Hong S.-B."/>
            <person name="Kwon S.-W."/>
        </authorList>
    </citation>
    <scope>NUCLEOTIDE SEQUENCE [LARGE SCALE GENOMIC DNA]</scope>
    <source>
        <strain evidence="1 2">KACC 21233</strain>
        <plasmid evidence="1 2">unnamed1</plasmid>
    </source>
</reference>
<proteinExistence type="predicted"/>
<name>A0A5C1YR07_9PROT</name>
<keyword evidence="1" id="KW-0614">Plasmid</keyword>
<dbReference type="Proteomes" id="UP000324536">
    <property type="component" value="Plasmid unnamed1"/>
</dbReference>
<sequence>MRETEITLTLRVTGPARDRAALQARLRRDAALGRSFAGAIDSMTMTRAVFTVEFDPFRLPQRHACLPVLARMWPRLSFLGQHCLSPPWGASERDYVFWRAGQRVWKCAWRPLFTWVDWRLAGHLRARSQVCLYEASPVSRALAHCRGQRTWVWRIAAQDPEWGAWRCVRDATGQTRLAIEPQRRLAVIMRGFSLWLCSGVEGDGAVARCSPVLRSDLEQDYPELADVLREQEPVPSPPSATLPLDLWEDVAIPF</sequence>
<accession>A0A5C1YR07</accession>